<protein>
    <submittedName>
        <fullName evidence="4">Alcohol dehydrogenase catalytic domain-containing protein</fullName>
    </submittedName>
</protein>
<dbReference type="InterPro" id="IPR052585">
    <property type="entry name" value="Lipid_raft_assoc_Zn_ADH"/>
</dbReference>
<accession>A0ABS5C1Q4</accession>
<dbReference type="SUPFAM" id="SSF50129">
    <property type="entry name" value="GroES-like"/>
    <property type="match status" value="1"/>
</dbReference>
<reference evidence="4 5" key="1">
    <citation type="submission" date="2021-04" db="EMBL/GenBank/DDBJ databases">
        <authorList>
            <person name="Ivanova A."/>
        </authorList>
    </citation>
    <scope>NUCLEOTIDE SEQUENCE [LARGE SCALE GENOMIC DNA]</scope>
    <source>
        <strain evidence="4 5">G18</strain>
    </source>
</reference>
<gene>
    <name evidence="4" type="ORF">J8F10_32135</name>
</gene>
<evidence type="ECO:0000256" key="2">
    <source>
        <dbReference type="SAM" id="MobiDB-lite"/>
    </source>
</evidence>
<evidence type="ECO:0000256" key="1">
    <source>
        <dbReference type="ARBA" id="ARBA00023002"/>
    </source>
</evidence>
<dbReference type="Gene3D" id="3.90.180.10">
    <property type="entry name" value="Medium-chain alcohol dehydrogenases, catalytic domain"/>
    <property type="match status" value="1"/>
</dbReference>
<evidence type="ECO:0000313" key="5">
    <source>
        <dbReference type="Proteomes" id="UP000676565"/>
    </source>
</evidence>
<evidence type="ECO:0000313" key="4">
    <source>
        <dbReference type="EMBL" id="MBP3959918.1"/>
    </source>
</evidence>
<name>A0ABS5C1Q4_9BACT</name>
<dbReference type="InterPro" id="IPR013154">
    <property type="entry name" value="ADH-like_N"/>
</dbReference>
<dbReference type="InterPro" id="IPR011032">
    <property type="entry name" value="GroES-like_sf"/>
</dbReference>
<dbReference type="EMBL" id="JAGKQQ010000001">
    <property type="protein sequence ID" value="MBP3959918.1"/>
    <property type="molecule type" value="Genomic_DNA"/>
</dbReference>
<dbReference type="InterPro" id="IPR002328">
    <property type="entry name" value="ADH_Zn_CS"/>
</dbReference>
<feature type="domain" description="Alcohol dehydrogenase-like N-terminal" evidence="3">
    <location>
        <begin position="27"/>
        <end position="108"/>
    </location>
</feature>
<evidence type="ECO:0000259" key="3">
    <source>
        <dbReference type="Pfam" id="PF08240"/>
    </source>
</evidence>
<dbReference type="PROSITE" id="PS00059">
    <property type="entry name" value="ADH_ZINC"/>
    <property type="match status" value="1"/>
</dbReference>
<dbReference type="PANTHER" id="PTHR43482">
    <property type="entry name" value="PROTEIN AST1-RELATED"/>
    <property type="match status" value="1"/>
</dbReference>
<keyword evidence="1" id="KW-0560">Oxidoreductase</keyword>
<keyword evidence="5" id="KW-1185">Reference proteome</keyword>
<dbReference type="Pfam" id="PF08240">
    <property type="entry name" value="ADH_N"/>
    <property type="match status" value="1"/>
</dbReference>
<dbReference type="RefSeq" id="WP_210660809.1">
    <property type="nucleotide sequence ID" value="NZ_JAGKQQ010000001.1"/>
</dbReference>
<comment type="caution">
    <text evidence="4">The sequence shown here is derived from an EMBL/GenBank/DDBJ whole genome shotgun (WGS) entry which is preliminary data.</text>
</comment>
<dbReference type="Proteomes" id="UP000676565">
    <property type="component" value="Unassembled WGS sequence"/>
</dbReference>
<organism evidence="4 5">
    <name type="scientific">Gemmata palustris</name>
    <dbReference type="NCBI Taxonomy" id="2822762"/>
    <lineage>
        <taxon>Bacteria</taxon>
        <taxon>Pseudomonadati</taxon>
        <taxon>Planctomycetota</taxon>
        <taxon>Planctomycetia</taxon>
        <taxon>Gemmatales</taxon>
        <taxon>Gemmataceae</taxon>
        <taxon>Gemmata</taxon>
    </lineage>
</organism>
<feature type="region of interest" description="Disordered" evidence="2">
    <location>
        <begin position="1"/>
        <end position="24"/>
    </location>
</feature>
<sequence>MKAITLQTRGGPESLALGDAPEPSPRAGEVLVRVRASGVTPTELTWVPTWTTREGTPRQFPVIPGHEFSGEVAALGTGVKDFAVGDLVYGMSDWFAEGTQAEYCVAPAE</sequence>
<dbReference type="PANTHER" id="PTHR43482:SF1">
    <property type="entry name" value="PROTEIN AST1-RELATED"/>
    <property type="match status" value="1"/>
</dbReference>
<proteinExistence type="predicted"/>